<sequence>MNLSPEEYSKRRNFLIIVRVMYLVSFALIAGGLYLNQIRSVDYGELNTDYNNIDVDTTSRIDLQDVSDIKELTLDRVEDLINDSRLVPSQLQRVNQGITELNNLVANLKDLNSHEVKANNETLESILTTALKLQFPQATLNQEDLKNILTLSKRNRDGFDSLKRGQTLQFYFTENGDISYVSLTKDIKEEIRYIREDNPRKPYYRERFLRPSQTRLDSRSATVGAAGLTGALRTMGITDNNSNLINEIISMQLNGGSVQRNARVTILSNREYVGDSLYNESFRNVQAVKVTQGGKDYYAIYFNNAWYDADGKRPQQLTFNRYPFIGKTPTITSGFNPTRRHPVTGRVQPHNGIDFGIPIRTPIYAPADGRVTKVAFQAGGAGRYIVIQHDRTYSTVYMHLSGTPLSVGQTVKRGQLIAYSGNSGRTTGPHLHYEIHVNGVPRNPRTVSLPQGRNSNVTNNSRFKNLAANYLKRLSN</sequence>
<keyword evidence="8" id="KW-0175">Coiled coil</keyword>
<evidence type="ECO:0000256" key="2">
    <source>
        <dbReference type="ARBA" id="ARBA00004196"/>
    </source>
</evidence>
<evidence type="ECO:0000256" key="8">
    <source>
        <dbReference type="SAM" id="Coils"/>
    </source>
</evidence>
<dbReference type="Gene3D" id="2.70.70.10">
    <property type="entry name" value="Glucose Permease (Domain IIA)"/>
    <property type="match status" value="1"/>
</dbReference>
<feature type="transmembrane region" description="Helical" evidence="9">
    <location>
        <begin position="12"/>
        <end position="35"/>
    </location>
</feature>
<dbReference type="Pfam" id="PF19425">
    <property type="entry name" value="Csd3_N2"/>
    <property type="match status" value="1"/>
</dbReference>
<dbReference type="GO" id="GO:0030313">
    <property type="term" value="C:cell envelope"/>
    <property type="evidence" value="ECO:0007669"/>
    <property type="project" value="UniProtKB-SubCell"/>
</dbReference>
<evidence type="ECO:0000256" key="3">
    <source>
        <dbReference type="ARBA" id="ARBA00022670"/>
    </source>
</evidence>
<dbReference type="OrthoDB" id="9805070at2"/>
<keyword evidence="9" id="KW-0812">Transmembrane</keyword>
<dbReference type="AlphaFoldDB" id="A0A3A1Y6K6"/>
<feature type="domain" description="M23ase beta-sheet core" evidence="10">
    <location>
        <begin position="349"/>
        <end position="444"/>
    </location>
</feature>
<proteinExistence type="predicted"/>
<evidence type="ECO:0000259" key="10">
    <source>
        <dbReference type="Pfam" id="PF01551"/>
    </source>
</evidence>
<protein>
    <submittedName>
        <fullName evidence="12">Uncharacterized protein</fullName>
    </submittedName>
</protein>
<comment type="caution">
    <text evidence="12">The sequence shown here is derived from an EMBL/GenBank/DDBJ whole genome shotgun (WGS) entry which is preliminary data.</text>
</comment>
<organism evidence="12 13">
    <name type="scientific">Psittacicella gerlachiana</name>
    <dbReference type="NCBI Taxonomy" id="2028574"/>
    <lineage>
        <taxon>Bacteria</taxon>
        <taxon>Pseudomonadati</taxon>
        <taxon>Pseudomonadota</taxon>
        <taxon>Gammaproteobacteria</taxon>
        <taxon>Pasteurellales</taxon>
        <taxon>Psittacicellaceae</taxon>
        <taxon>Psittacicella</taxon>
    </lineage>
</organism>
<evidence type="ECO:0000313" key="12">
    <source>
        <dbReference type="EMBL" id="RIY33151.1"/>
    </source>
</evidence>
<keyword evidence="6" id="KW-0862">Zinc</keyword>
<keyword evidence="4" id="KW-0479">Metal-binding</keyword>
<keyword evidence="9" id="KW-0472">Membrane</keyword>
<dbReference type="Pfam" id="PF01551">
    <property type="entry name" value="Peptidase_M23"/>
    <property type="match status" value="1"/>
</dbReference>
<evidence type="ECO:0000256" key="9">
    <source>
        <dbReference type="SAM" id="Phobius"/>
    </source>
</evidence>
<dbReference type="InterPro" id="IPR011055">
    <property type="entry name" value="Dup_hybrid_motif"/>
</dbReference>
<evidence type="ECO:0000256" key="4">
    <source>
        <dbReference type="ARBA" id="ARBA00022723"/>
    </source>
</evidence>
<dbReference type="GO" id="GO:0006508">
    <property type="term" value="P:proteolysis"/>
    <property type="evidence" value="ECO:0007669"/>
    <property type="project" value="UniProtKB-KW"/>
</dbReference>
<dbReference type="RefSeq" id="WP_119535148.1">
    <property type="nucleotide sequence ID" value="NZ_NRJF01000204.1"/>
</dbReference>
<keyword evidence="5" id="KW-0378">Hydrolase</keyword>
<keyword evidence="9" id="KW-1133">Transmembrane helix</keyword>
<comment type="cofactor">
    <cofactor evidence="1">
        <name>Zn(2+)</name>
        <dbReference type="ChEBI" id="CHEBI:29105"/>
    </cofactor>
</comment>
<keyword evidence="7" id="KW-0482">Metalloprotease</keyword>
<dbReference type="FunFam" id="2.70.70.10:FF:000002">
    <property type="entry name" value="Murein DD-endopeptidase MepM"/>
    <property type="match status" value="1"/>
</dbReference>
<evidence type="ECO:0000313" key="13">
    <source>
        <dbReference type="Proteomes" id="UP000265964"/>
    </source>
</evidence>
<accession>A0A3A1Y6K6</accession>
<evidence type="ECO:0000256" key="1">
    <source>
        <dbReference type="ARBA" id="ARBA00001947"/>
    </source>
</evidence>
<reference evidence="12 13" key="1">
    <citation type="submission" date="2017-08" db="EMBL/GenBank/DDBJ databases">
        <title>Reclassification of Bisgaard taxon 37 and 44.</title>
        <authorList>
            <person name="Christensen H."/>
        </authorList>
    </citation>
    <scope>NUCLEOTIDE SEQUENCE [LARGE SCALE GENOMIC DNA]</scope>
    <source>
        <strain evidence="12 13">EEAB3T1</strain>
    </source>
</reference>
<dbReference type="CDD" id="cd12797">
    <property type="entry name" value="M23_peptidase"/>
    <property type="match status" value="1"/>
</dbReference>
<evidence type="ECO:0000259" key="11">
    <source>
        <dbReference type="Pfam" id="PF19425"/>
    </source>
</evidence>
<feature type="coiled-coil region" evidence="8">
    <location>
        <begin position="91"/>
        <end position="121"/>
    </location>
</feature>
<keyword evidence="13" id="KW-1185">Reference proteome</keyword>
<dbReference type="Proteomes" id="UP000265964">
    <property type="component" value="Unassembled WGS sequence"/>
</dbReference>
<keyword evidence="3" id="KW-0645">Protease</keyword>
<evidence type="ECO:0000256" key="7">
    <source>
        <dbReference type="ARBA" id="ARBA00023049"/>
    </source>
</evidence>
<dbReference type="EMBL" id="NRJF01000204">
    <property type="protein sequence ID" value="RIY33151.1"/>
    <property type="molecule type" value="Genomic_DNA"/>
</dbReference>
<dbReference type="GO" id="GO:0004222">
    <property type="term" value="F:metalloendopeptidase activity"/>
    <property type="evidence" value="ECO:0007669"/>
    <property type="project" value="TreeGrafter"/>
</dbReference>
<dbReference type="InterPro" id="IPR016047">
    <property type="entry name" value="M23ase_b-sheet_dom"/>
</dbReference>
<dbReference type="InterPro" id="IPR045834">
    <property type="entry name" value="Csd3_N2"/>
</dbReference>
<feature type="domain" description="Csd3-like second N-terminal" evidence="11">
    <location>
        <begin position="230"/>
        <end position="337"/>
    </location>
</feature>
<evidence type="ECO:0000256" key="6">
    <source>
        <dbReference type="ARBA" id="ARBA00022833"/>
    </source>
</evidence>
<dbReference type="PANTHER" id="PTHR21666:SF292">
    <property type="entry name" value="MUREIN DD-ENDOPEPTIDASE MEPM"/>
    <property type="match status" value="1"/>
</dbReference>
<evidence type="ECO:0000256" key="5">
    <source>
        <dbReference type="ARBA" id="ARBA00022801"/>
    </source>
</evidence>
<dbReference type="Gene3D" id="3.10.450.350">
    <property type="match status" value="1"/>
</dbReference>
<name>A0A3A1Y6K6_9GAMM</name>
<dbReference type="SUPFAM" id="SSF51261">
    <property type="entry name" value="Duplicated hybrid motif"/>
    <property type="match status" value="1"/>
</dbReference>
<comment type="subcellular location">
    <subcellularLocation>
        <location evidence="2">Cell envelope</location>
    </subcellularLocation>
</comment>
<dbReference type="InterPro" id="IPR050570">
    <property type="entry name" value="Cell_wall_metabolism_enzyme"/>
</dbReference>
<gene>
    <name evidence="12" type="ORF">CKF59_06550</name>
</gene>
<dbReference type="GO" id="GO:0046872">
    <property type="term" value="F:metal ion binding"/>
    <property type="evidence" value="ECO:0007669"/>
    <property type="project" value="UniProtKB-KW"/>
</dbReference>
<dbReference type="PANTHER" id="PTHR21666">
    <property type="entry name" value="PEPTIDASE-RELATED"/>
    <property type="match status" value="1"/>
</dbReference>